<keyword evidence="4" id="KW-1185">Reference proteome</keyword>
<dbReference type="Proteomes" id="UP000190285">
    <property type="component" value="Unassembled WGS sequence"/>
</dbReference>
<dbReference type="AlphaFoldDB" id="A0A1T5LU03"/>
<feature type="region of interest" description="Disordered" evidence="1">
    <location>
        <begin position="145"/>
        <end position="166"/>
    </location>
</feature>
<protein>
    <submittedName>
        <fullName evidence="3">Translation elongation factor Ts</fullName>
    </submittedName>
</protein>
<gene>
    <name evidence="3" type="ORF">SAMN02194393_03319</name>
</gene>
<reference evidence="3 4" key="1">
    <citation type="submission" date="2017-02" db="EMBL/GenBank/DDBJ databases">
        <authorList>
            <person name="Peterson S.W."/>
        </authorList>
    </citation>
    <scope>NUCLEOTIDE SEQUENCE [LARGE SCALE GENOMIC DNA]</scope>
    <source>
        <strain evidence="3 4">M1</strain>
    </source>
</reference>
<dbReference type="GO" id="GO:0003746">
    <property type="term" value="F:translation elongation factor activity"/>
    <property type="evidence" value="ECO:0007669"/>
    <property type="project" value="UniProtKB-KW"/>
</dbReference>
<name>A0A1T5LU03_9FIRM</name>
<evidence type="ECO:0000256" key="1">
    <source>
        <dbReference type="SAM" id="MobiDB-lite"/>
    </source>
</evidence>
<dbReference type="Pfam" id="PF14242">
    <property type="entry name" value="DUF4342"/>
    <property type="match status" value="1"/>
</dbReference>
<proteinExistence type="predicted"/>
<dbReference type="STRING" id="36842.SAMN02194393_03319"/>
<keyword evidence="3" id="KW-0648">Protein biosynthesis</keyword>
<sequence length="166" mass="18200">MEFTLEQVDEVRERTGASYGEAKKALEETDGDVLEAIIYIESNQQKKIKNNIGDKGNEVIDKLKEIVKKGNVTKIYLRKNGETVMNIPVTAGAIGALVFPPAAIAGIVAALASGCRLEILKDDGEIIDINDITEDAIHSVKGKVGEARSKFSRKNRKEEVDEDEIE</sequence>
<dbReference type="SUPFAM" id="SSF46934">
    <property type="entry name" value="UBA-like"/>
    <property type="match status" value="1"/>
</dbReference>
<evidence type="ECO:0000313" key="4">
    <source>
        <dbReference type="Proteomes" id="UP000190285"/>
    </source>
</evidence>
<feature type="domain" description="DUF4342" evidence="2">
    <location>
        <begin position="46"/>
        <end position="121"/>
    </location>
</feature>
<dbReference type="Gene3D" id="1.10.8.10">
    <property type="entry name" value="DNA helicase RuvA subunit, C-terminal domain"/>
    <property type="match status" value="1"/>
</dbReference>
<evidence type="ECO:0000259" key="2">
    <source>
        <dbReference type="Pfam" id="PF14242"/>
    </source>
</evidence>
<organism evidence="3 4">
    <name type="scientific">Maledivibacter halophilus</name>
    <dbReference type="NCBI Taxonomy" id="36842"/>
    <lineage>
        <taxon>Bacteria</taxon>
        <taxon>Bacillati</taxon>
        <taxon>Bacillota</taxon>
        <taxon>Clostridia</taxon>
        <taxon>Peptostreptococcales</taxon>
        <taxon>Caminicellaceae</taxon>
        <taxon>Maledivibacter</taxon>
    </lineage>
</organism>
<dbReference type="InterPro" id="IPR009060">
    <property type="entry name" value="UBA-like_sf"/>
</dbReference>
<dbReference type="RefSeq" id="WP_079493118.1">
    <property type="nucleotide sequence ID" value="NZ_FUZT01000008.1"/>
</dbReference>
<accession>A0A1T5LU03</accession>
<dbReference type="EMBL" id="FUZT01000008">
    <property type="protein sequence ID" value="SKC79507.1"/>
    <property type="molecule type" value="Genomic_DNA"/>
</dbReference>
<dbReference type="OrthoDB" id="129626at2"/>
<dbReference type="InterPro" id="IPR025642">
    <property type="entry name" value="DUF4342"/>
</dbReference>
<keyword evidence="3" id="KW-0251">Elongation factor</keyword>
<evidence type="ECO:0000313" key="3">
    <source>
        <dbReference type="EMBL" id="SKC79507.1"/>
    </source>
</evidence>